<dbReference type="EMBL" id="JJMP01000001">
    <property type="protein sequence ID" value="RYC52847.1"/>
    <property type="molecule type" value="Genomic_DNA"/>
</dbReference>
<evidence type="ECO:0000313" key="2">
    <source>
        <dbReference type="Proteomes" id="UP000290261"/>
    </source>
</evidence>
<protein>
    <submittedName>
        <fullName evidence="1">Uncharacterized protein</fullName>
    </submittedName>
</protein>
<dbReference type="Proteomes" id="UP000290261">
    <property type="component" value="Unassembled WGS sequence"/>
</dbReference>
<organism evidence="1 2">
    <name type="scientific">Flagellimonas olearia</name>
    <dbReference type="NCBI Taxonomy" id="552546"/>
    <lineage>
        <taxon>Bacteria</taxon>
        <taxon>Pseudomonadati</taxon>
        <taxon>Bacteroidota</taxon>
        <taxon>Flavobacteriia</taxon>
        <taxon>Flavobacteriales</taxon>
        <taxon>Flavobacteriaceae</taxon>
        <taxon>Flagellimonas</taxon>
    </lineage>
</organism>
<comment type="caution">
    <text evidence="1">The sequence shown here is derived from an EMBL/GenBank/DDBJ whole genome shotgun (WGS) entry which is preliminary data.</text>
</comment>
<name>A0A444VPV5_9FLAO</name>
<gene>
    <name evidence="1" type="ORF">DN53_01100</name>
</gene>
<keyword evidence="2" id="KW-1185">Reference proteome</keyword>
<dbReference type="AlphaFoldDB" id="A0A444VPV5"/>
<evidence type="ECO:0000313" key="1">
    <source>
        <dbReference type="EMBL" id="RYC52847.1"/>
    </source>
</evidence>
<sequence length="64" mass="7448">MGKNYLFRQLNGRKMESISKKHCIECNMHTPNAAIVRIKQIGQVDPYRVRSKCSLEKVLDTLKK</sequence>
<proteinExistence type="predicted"/>
<accession>A0A444VPV5</accession>
<reference evidence="1 2" key="1">
    <citation type="submission" date="2014-04" db="EMBL/GenBank/DDBJ databases">
        <title>Whole genome of Muricauda olearia.</title>
        <authorList>
            <person name="Zhang X.-H."/>
            <person name="Tang K."/>
        </authorList>
    </citation>
    <scope>NUCLEOTIDE SEQUENCE [LARGE SCALE GENOMIC DNA]</scope>
    <source>
        <strain evidence="1 2">Th120</strain>
    </source>
</reference>